<dbReference type="STRING" id="1293598.IV56_GL000335"/>
<dbReference type="Proteomes" id="UP000050969">
    <property type="component" value="Unassembled WGS sequence"/>
</dbReference>
<dbReference type="PATRIC" id="fig|1293598.4.peg.357"/>
<dbReference type="AlphaFoldDB" id="A0A0R2MYY9"/>
<organism evidence="2 3">
    <name type="scientific">Lacticaseibacillus saniviri JCM 17471 = DSM 24301</name>
    <dbReference type="NCBI Taxonomy" id="1293598"/>
    <lineage>
        <taxon>Bacteria</taxon>
        <taxon>Bacillati</taxon>
        <taxon>Bacillota</taxon>
        <taxon>Bacilli</taxon>
        <taxon>Lactobacillales</taxon>
        <taxon>Lactobacillaceae</taxon>
        <taxon>Lacticaseibacillus</taxon>
    </lineage>
</organism>
<evidence type="ECO:0000256" key="1">
    <source>
        <dbReference type="SAM" id="MobiDB-lite"/>
    </source>
</evidence>
<reference evidence="2 3" key="1">
    <citation type="journal article" date="2015" name="Genome Announc.">
        <title>Expanding the biotechnology potential of lactobacilli through comparative genomics of 213 strains and associated genera.</title>
        <authorList>
            <person name="Sun Z."/>
            <person name="Harris H.M."/>
            <person name="McCann A."/>
            <person name="Guo C."/>
            <person name="Argimon S."/>
            <person name="Zhang W."/>
            <person name="Yang X."/>
            <person name="Jeffery I.B."/>
            <person name="Cooney J.C."/>
            <person name="Kagawa T.F."/>
            <person name="Liu W."/>
            <person name="Song Y."/>
            <person name="Salvetti E."/>
            <person name="Wrobel A."/>
            <person name="Rasinkangas P."/>
            <person name="Parkhill J."/>
            <person name="Rea M.C."/>
            <person name="O'Sullivan O."/>
            <person name="Ritari J."/>
            <person name="Douillard F.P."/>
            <person name="Paul Ross R."/>
            <person name="Yang R."/>
            <person name="Briner A.E."/>
            <person name="Felis G.E."/>
            <person name="de Vos W.M."/>
            <person name="Barrangou R."/>
            <person name="Klaenhammer T.R."/>
            <person name="Caufield P.W."/>
            <person name="Cui Y."/>
            <person name="Zhang H."/>
            <person name="O'Toole P.W."/>
        </authorList>
    </citation>
    <scope>NUCLEOTIDE SEQUENCE [LARGE SCALE GENOMIC DNA]</scope>
    <source>
        <strain evidence="2 3">DSM 24301</strain>
    </source>
</reference>
<proteinExistence type="predicted"/>
<sequence>MYGFSDAQFMIHNGDVLDSSGNFVIRVAPTPGVVENYKGTIDEIDQMIQSSLSTIGDIQSSYQKVEADISKKLADIGPVIDDFQNKLSTMTTEFNDAVAKSTQATAQANTAAANADTATTAANTAADKATASATAADMATGAANAATDKATASAKSADDAAASASTAAANAQSMADDIKENPDKYRGPEGPAGPTGPTGSKGDKGDPGTIENLDEIVAKATAPFGDRVAAVETKQNEQQATLDGMSTTIANEVKPAKELVASLAGRMTAVVASDATKVTETQVKALIDEQPSKNEPWHGTLSEYIALGTYDDNRDYEIHADFEVLI</sequence>
<gene>
    <name evidence="2" type="ORF">IV56_GL000335</name>
</gene>
<dbReference type="EMBL" id="JQCE01000016">
    <property type="protein sequence ID" value="KRO17419.1"/>
    <property type="molecule type" value="Genomic_DNA"/>
</dbReference>
<protein>
    <submittedName>
        <fullName evidence="2">Uncharacterized protein</fullName>
    </submittedName>
</protein>
<evidence type="ECO:0000313" key="3">
    <source>
        <dbReference type="Proteomes" id="UP000050969"/>
    </source>
</evidence>
<dbReference type="Gene3D" id="1.20.5.320">
    <property type="entry name" value="6-Phosphogluconate Dehydrogenase, domain 3"/>
    <property type="match status" value="1"/>
</dbReference>
<evidence type="ECO:0000313" key="2">
    <source>
        <dbReference type="EMBL" id="KRO17419.1"/>
    </source>
</evidence>
<comment type="caution">
    <text evidence="2">The sequence shown here is derived from an EMBL/GenBank/DDBJ whole genome shotgun (WGS) entry which is preliminary data.</text>
</comment>
<feature type="region of interest" description="Disordered" evidence="1">
    <location>
        <begin position="167"/>
        <end position="210"/>
    </location>
</feature>
<name>A0A0R2MYY9_9LACO</name>
<keyword evidence="3" id="KW-1185">Reference proteome</keyword>
<accession>A0A0R2MYY9</accession>
<feature type="compositionally biased region" description="Basic and acidic residues" evidence="1">
    <location>
        <begin position="176"/>
        <end position="187"/>
    </location>
</feature>